<keyword evidence="4 6" id="KW-0998">Cell outer membrane</keyword>
<evidence type="ECO:0000256" key="1">
    <source>
        <dbReference type="ARBA" id="ARBA00022729"/>
    </source>
</evidence>
<feature type="chain" id="PRO_5045984790" description="Outer membrane protein assembly factor BamD" evidence="7">
    <location>
        <begin position="23"/>
        <end position="285"/>
    </location>
</feature>
<gene>
    <name evidence="6" type="primary">bamD</name>
    <name evidence="9" type="ORF">LNKW23_24960</name>
</gene>
<reference evidence="9 10" key="1">
    <citation type="submission" date="2023-04" db="EMBL/GenBank/DDBJ databases">
        <title>Marinoamorphus aggregata gen. nov., sp. Nov., isolate from tissue of brittle star Ophioplocus japonicus.</title>
        <authorList>
            <person name="Kawano K."/>
            <person name="Sawayama S."/>
            <person name="Nakagawa S."/>
        </authorList>
    </citation>
    <scope>NUCLEOTIDE SEQUENCE [LARGE SCALE GENOMIC DNA]</scope>
    <source>
        <strain evidence="9 10">NKW23</strain>
    </source>
</reference>
<dbReference type="Proteomes" id="UP001239909">
    <property type="component" value="Unassembled WGS sequence"/>
</dbReference>
<comment type="similarity">
    <text evidence="6">Belongs to the BamD family.</text>
</comment>
<keyword evidence="5 6" id="KW-0449">Lipoprotein</keyword>
<dbReference type="PANTHER" id="PTHR37423">
    <property type="entry name" value="SOLUBLE LYTIC MUREIN TRANSGLYCOSYLASE-RELATED"/>
    <property type="match status" value="1"/>
</dbReference>
<evidence type="ECO:0000313" key="9">
    <source>
        <dbReference type="EMBL" id="GMG83283.1"/>
    </source>
</evidence>
<keyword evidence="1 6" id="KW-0732">Signal</keyword>
<feature type="domain" description="Outer membrane lipoprotein BamD-like" evidence="8">
    <location>
        <begin position="41"/>
        <end position="233"/>
    </location>
</feature>
<dbReference type="PANTHER" id="PTHR37423:SF1">
    <property type="entry name" value="OUTER MEMBRANE PROTEIN ASSEMBLY FACTOR BAMD"/>
    <property type="match status" value="1"/>
</dbReference>
<evidence type="ECO:0000256" key="4">
    <source>
        <dbReference type="ARBA" id="ARBA00023237"/>
    </source>
</evidence>
<keyword evidence="2 6" id="KW-0472">Membrane</keyword>
<evidence type="ECO:0000256" key="5">
    <source>
        <dbReference type="ARBA" id="ARBA00023288"/>
    </source>
</evidence>
<comment type="subunit">
    <text evidence="6">Part of the Bam complex.</text>
</comment>
<dbReference type="InterPro" id="IPR011990">
    <property type="entry name" value="TPR-like_helical_dom_sf"/>
</dbReference>
<dbReference type="CDD" id="cd15830">
    <property type="entry name" value="BamD"/>
    <property type="match status" value="1"/>
</dbReference>
<comment type="subcellular location">
    <subcellularLocation>
        <location evidence="6">Cell outer membrane</location>
        <topology evidence="6">Lipid-anchor</topology>
    </subcellularLocation>
</comment>
<keyword evidence="10" id="KW-1185">Reference proteome</keyword>
<comment type="function">
    <text evidence="6">Part of the outer membrane protein assembly complex, which is involved in assembly and insertion of beta-barrel proteins into the outer membrane.</text>
</comment>
<evidence type="ECO:0000259" key="8">
    <source>
        <dbReference type="Pfam" id="PF13525"/>
    </source>
</evidence>
<dbReference type="InterPro" id="IPR039565">
    <property type="entry name" value="BamD-like"/>
</dbReference>
<dbReference type="Pfam" id="PF13525">
    <property type="entry name" value="YfiO"/>
    <property type="match status" value="1"/>
</dbReference>
<comment type="caution">
    <text evidence="9">The sequence shown here is derived from an EMBL/GenBank/DDBJ whole genome shotgun (WGS) entry which is preliminary data.</text>
</comment>
<sequence length="285" mass="32065">MAKMRRLTRYAVVLATVAGLGACTSVKEFFTGPPEKSVEELTASEIYERGQAQLAAGSEVAAARTFNEIERLYPFSQFAKRANIMSAYASYEGGQYTDARSAARRYVELYPSDEDAAYAQYIIALTYYDNISDVGRDQNITRNALQELTEVVRRYPNSDYARDAALKIDLTLDHLAGKEMEIGRYYLKRGHYSSAINRFKVVVDEYQTTSQAPEALHRLTEAYLALGLEREAIASAAVLGHNYPGSDWYVASYELLTGRDIVPDNDEADGFFSRVYRQVIQGKWL</sequence>
<dbReference type="EMBL" id="BSYI01000017">
    <property type="protein sequence ID" value="GMG83283.1"/>
    <property type="molecule type" value="Genomic_DNA"/>
</dbReference>
<dbReference type="SUPFAM" id="SSF48452">
    <property type="entry name" value="TPR-like"/>
    <property type="match status" value="1"/>
</dbReference>
<dbReference type="NCBIfam" id="TIGR03302">
    <property type="entry name" value="OM_YfiO"/>
    <property type="match status" value="1"/>
</dbReference>
<organism evidence="9 10">
    <name type="scientific">Paralimibaculum aggregatum</name>
    <dbReference type="NCBI Taxonomy" id="3036245"/>
    <lineage>
        <taxon>Bacteria</taxon>
        <taxon>Pseudomonadati</taxon>
        <taxon>Pseudomonadota</taxon>
        <taxon>Alphaproteobacteria</taxon>
        <taxon>Rhodobacterales</taxon>
        <taxon>Paracoccaceae</taxon>
        <taxon>Paralimibaculum</taxon>
    </lineage>
</organism>
<evidence type="ECO:0000313" key="10">
    <source>
        <dbReference type="Proteomes" id="UP001239909"/>
    </source>
</evidence>
<evidence type="ECO:0000256" key="7">
    <source>
        <dbReference type="SAM" id="SignalP"/>
    </source>
</evidence>
<dbReference type="InterPro" id="IPR017689">
    <property type="entry name" value="BamD"/>
</dbReference>
<evidence type="ECO:0000256" key="3">
    <source>
        <dbReference type="ARBA" id="ARBA00023139"/>
    </source>
</evidence>
<name>A0ABQ6LJ29_9RHOB</name>
<dbReference type="HAMAP" id="MF_00922">
    <property type="entry name" value="OM_assembly_BamD"/>
    <property type="match status" value="1"/>
</dbReference>
<dbReference type="Gene3D" id="1.25.40.10">
    <property type="entry name" value="Tetratricopeptide repeat domain"/>
    <property type="match status" value="1"/>
</dbReference>
<feature type="signal peptide" evidence="7">
    <location>
        <begin position="1"/>
        <end position="22"/>
    </location>
</feature>
<protein>
    <recommendedName>
        <fullName evidence="6">Outer membrane protein assembly factor BamD</fullName>
    </recommendedName>
</protein>
<evidence type="ECO:0000256" key="6">
    <source>
        <dbReference type="HAMAP-Rule" id="MF_00922"/>
    </source>
</evidence>
<dbReference type="PROSITE" id="PS51257">
    <property type="entry name" value="PROKAR_LIPOPROTEIN"/>
    <property type="match status" value="1"/>
</dbReference>
<keyword evidence="3 6" id="KW-0564">Palmitate</keyword>
<proteinExistence type="inferred from homology"/>
<evidence type="ECO:0000256" key="2">
    <source>
        <dbReference type="ARBA" id="ARBA00023136"/>
    </source>
</evidence>
<accession>A0ABQ6LJ29</accession>